<keyword evidence="3 5" id="KW-0810">Translation regulation</keyword>
<evidence type="ECO:0000313" key="8">
    <source>
        <dbReference type="Proteomes" id="UP000003288"/>
    </source>
</evidence>
<keyword evidence="2 5" id="KW-1005">Bacterial flagellum biogenesis</keyword>
<comment type="function">
    <text evidence="5">Acts as an anti-CsrA protein, binds CsrA and prevents it from repressing translation of its target genes, one of which is flagellin. Binds to flagellin and participates in the assembly of the flagellum.</text>
</comment>
<reference evidence="6 8" key="1">
    <citation type="journal article" date="2011" name="Stand. Genomic Sci.">
        <title>Draft genome sequence of Caminibacter mediatlanticus strain TB-2, an epsilonproteobacterium isolated from a deep-sea hydrothermal vent.</title>
        <authorList>
            <person name="Giovannelli D."/>
            <person name="Ferriera S."/>
            <person name="Johnson J."/>
            <person name="Kravitz S."/>
            <person name="Perez-Rodriguez I."/>
            <person name="Ricci J."/>
            <person name="O'Brien C."/>
            <person name="Voordeckers J.W."/>
            <person name="Bini E."/>
            <person name="Vetriani C."/>
        </authorList>
    </citation>
    <scope>NUCLEOTIDE SEQUENCE [LARGE SCALE GENOMIC DNA]</scope>
    <source>
        <strain evidence="6 8">TB-2</strain>
    </source>
</reference>
<gene>
    <name evidence="5" type="primary">fliW</name>
    <name evidence="6" type="ORF">CMTB2_01993</name>
    <name evidence="7" type="ORF">FE773_06755</name>
</gene>
<dbReference type="EMBL" id="CP040463">
    <property type="protein sequence ID" value="QCT94894.1"/>
    <property type="molecule type" value="Genomic_DNA"/>
</dbReference>
<organism evidence="6 8">
    <name type="scientific">Caminibacter mediatlanticus TB-2</name>
    <dbReference type="NCBI Taxonomy" id="391592"/>
    <lineage>
        <taxon>Bacteria</taxon>
        <taxon>Pseudomonadati</taxon>
        <taxon>Campylobacterota</taxon>
        <taxon>Epsilonproteobacteria</taxon>
        <taxon>Nautiliales</taxon>
        <taxon>Nautiliaceae</taxon>
        <taxon>Caminibacter</taxon>
    </lineage>
</organism>
<dbReference type="PANTHER" id="PTHR39190">
    <property type="entry name" value="FLAGELLAR ASSEMBLY FACTOR FLIW"/>
    <property type="match status" value="1"/>
</dbReference>
<dbReference type="PANTHER" id="PTHR39190:SF1">
    <property type="entry name" value="FLAGELLAR ASSEMBLY FACTOR FLIW"/>
    <property type="match status" value="1"/>
</dbReference>
<evidence type="ECO:0000256" key="2">
    <source>
        <dbReference type="ARBA" id="ARBA00022795"/>
    </source>
</evidence>
<evidence type="ECO:0000313" key="9">
    <source>
        <dbReference type="Proteomes" id="UP000306825"/>
    </source>
</evidence>
<dbReference type="GO" id="GO:0005737">
    <property type="term" value="C:cytoplasm"/>
    <property type="evidence" value="ECO:0007669"/>
    <property type="project" value="UniProtKB-SubCell"/>
</dbReference>
<dbReference type="Proteomes" id="UP000306825">
    <property type="component" value="Chromosome"/>
</dbReference>
<evidence type="ECO:0000313" key="6">
    <source>
        <dbReference type="EMBL" id="EDM24248.1"/>
    </source>
</evidence>
<dbReference type="RefSeq" id="WP_007473004.1">
    <property type="nucleotide sequence ID" value="NZ_ABCJ01000001.1"/>
</dbReference>
<dbReference type="HAMAP" id="MF_01185">
    <property type="entry name" value="FliW"/>
    <property type="match status" value="1"/>
</dbReference>
<comment type="similarity">
    <text evidence="5">Belongs to the FliW family.</text>
</comment>
<evidence type="ECO:0000256" key="4">
    <source>
        <dbReference type="ARBA" id="ARBA00023186"/>
    </source>
</evidence>
<dbReference type="InterPro" id="IPR024046">
    <property type="entry name" value="Flagellar_assmbl_FliW_dom_sf"/>
</dbReference>
<keyword evidence="4 5" id="KW-0143">Chaperone</keyword>
<evidence type="ECO:0000256" key="3">
    <source>
        <dbReference type="ARBA" id="ARBA00022845"/>
    </source>
</evidence>
<comment type="subunit">
    <text evidence="5">Interacts with translational regulator CsrA and flagellin(s).</text>
</comment>
<dbReference type="Gene3D" id="2.30.290.10">
    <property type="entry name" value="BH3618-like"/>
    <property type="match status" value="1"/>
</dbReference>
<dbReference type="AlphaFoldDB" id="A0AAI9AIF2"/>
<dbReference type="EMBL" id="ABCJ01000001">
    <property type="protein sequence ID" value="EDM24248.1"/>
    <property type="molecule type" value="Genomic_DNA"/>
</dbReference>
<dbReference type="InterPro" id="IPR003775">
    <property type="entry name" value="Flagellar_assembly_factor_FliW"/>
</dbReference>
<proteinExistence type="inferred from homology"/>
<evidence type="ECO:0000256" key="1">
    <source>
        <dbReference type="ARBA" id="ARBA00022490"/>
    </source>
</evidence>
<sequence length="127" mass="15041">MKFKVVLPILGFEDEKEFELEEINDVFYKLKGNKVNFTLINPFKIRDDYDFEISENEQNILKLSENKPLFVLNIVTINEPFKESTINFAAPLIFNLEDKIMGQVILDKYNYGLDEKMKKFFKDNNES</sequence>
<dbReference type="SUPFAM" id="SSF141457">
    <property type="entry name" value="BH3618-like"/>
    <property type="match status" value="1"/>
</dbReference>
<protein>
    <recommendedName>
        <fullName evidence="5">Flagellar assembly factor FliW</fullName>
    </recommendedName>
</protein>
<dbReference type="Proteomes" id="UP000003288">
    <property type="component" value="Unassembled WGS sequence"/>
</dbReference>
<comment type="subcellular location">
    <subcellularLocation>
        <location evidence="5">Cytoplasm</location>
    </subcellularLocation>
</comment>
<reference evidence="7 9" key="2">
    <citation type="submission" date="2019-05" db="EMBL/GenBank/DDBJ databases">
        <title>A comparative analysis of the Nautiliaceae.</title>
        <authorList>
            <person name="Grosche A."/>
            <person name="Smedile F."/>
            <person name="Vetriani C."/>
        </authorList>
    </citation>
    <scope>NUCLEOTIDE SEQUENCE [LARGE SCALE GENOMIC DNA]</scope>
    <source>
        <strain evidence="7 9">TB-2</strain>
    </source>
</reference>
<dbReference type="GO" id="GO:0044780">
    <property type="term" value="P:bacterial-type flagellum assembly"/>
    <property type="evidence" value="ECO:0007669"/>
    <property type="project" value="UniProtKB-UniRule"/>
</dbReference>
<dbReference type="GO" id="GO:0006417">
    <property type="term" value="P:regulation of translation"/>
    <property type="evidence" value="ECO:0007669"/>
    <property type="project" value="UniProtKB-KW"/>
</dbReference>
<keyword evidence="1 5" id="KW-0963">Cytoplasm</keyword>
<evidence type="ECO:0000313" key="7">
    <source>
        <dbReference type="EMBL" id="QCT94894.1"/>
    </source>
</evidence>
<dbReference type="Pfam" id="PF02623">
    <property type="entry name" value="FliW"/>
    <property type="match status" value="1"/>
</dbReference>
<name>A0AAI9AIF2_9BACT</name>
<keyword evidence="9" id="KW-1185">Reference proteome</keyword>
<evidence type="ECO:0000256" key="5">
    <source>
        <dbReference type="HAMAP-Rule" id="MF_01185"/>
    </source>
</evidence>
<accession>A0AAI9AIF2</accession>